<dbReference type="InterPro" id="IPR018968">
    <property type="entry name" value="Phasin"/>
</dbReference>
<dbReference type="Proteomes" id="UP001521181">
    <property type="component" value="Unassembled WGS sequence"/>
</dbReference>
<comment type="caution">
    <text evidence="2">The sequence shown here is derived from an EMBL/GenBank/DDBJ whole genome shotgun (WGS) entry which is preliminary data.</text>
</comment>
<evidence type="ECO:0000313" key="3">
    <source>
        <dbReference type="Proteomes" id="UP001521181"/>
    </source>
</evidence>
<feature type="domain" description="Phasin" evidence="1">
    <location>
        <begin position="40"/>
        <end position="110"/>
    </location>
</feature>
<accession>A0ABS8YQJ8</accession>
<evidence type="ECO:0000313" key="2">
    <source>
        <dbReference type="EMBL" id="MCE5972157.1"/>
    </source>
</evidence>
<dbReference type="EMBL" id="JAJUOS010000001">
    <property type="protein sequence ID" value="MCE5972157.1"/>
    <property type="molecule type" value="Genomic_DNA"/>
</dbReference>
<proteinExistence type="predicted"/>
<name>A0ABS8YQJ8_9RHOB</name>
<keyword evidence="3" id="KW-1185">Reference proteome</keyword>
<gene>
    <name evidence="2" type="ORF">LZA78_01455</name>
</gene>
<organism evidence="2 3">
    <name type="scientific">Rhodobacter flavimaris</name>
    <dbReference type="NCBI Taxonomy" id="2907145"/>
    <lineage>
        <taxon>Bacteria</taxon>
        <taxon>Pseudomonadati</taxon>
        <taxon>Pseudomonadota</taxon>
        <taxon>Alphaproteobacteria</taxon>
        <taxon>Rhodobacterales</taxon>
        <taxon>Rhodobacter group</taxon>
        <taxon>Rhodobacter</taxon>
    </lineage>
</organism>
<dbReference type="RefSeq" id="WP_233675172.1">
    <property type="nucleotide sequence ID" value="NZ_JAJUOS010000001.1"/>
</dbReference>
<protein>
    <submittedName>
        <fullName evidence="2">Phasin family protein</fullName>
    </submittedName>
</protein>
<evidence type="ECO:0000259" key="1">
    <source>
        <dbReference type="Pfam" id="PF09361"/>
    </source>
</evidence>
<sequence>MASKKENPFGAMAGCMPTPSVDMSMFLRPQARMAEALLKQNIETLDFLKTRFERDRSMLADLADAKDPNEAMALWTTFWQRMLSDYSTETNKLAASVTEIAEQAVRTATEEGNAMMTAAGKKD</sequence>
<dbReference type="Pfam" id="PF09361">
    <property type="entry name" value="Phasin_2"/>
    <property type="match status" value="1"/>
</dbReference>
<reference evidence="2 3" key="1">
    <citation type="submission" date="2021-12" db="EMBL/GenBank/DDBJ databases">
        <title>Sinirhodobacter sp. WL0062 is a bacterium isolated from seawater.</title>
        <authorList>
            <person name="Wang L."/>
            <person name="He W."/>
            <person name="Zhang D.-F."/>
        </authorList>
    </citation>
    <scope>NUCLEOTIDE SEQUENCE [LARGE SCALE GENOMIC DNA]</scope>
    <source>
        <strain evidence="2 3">WL0062</strain>
    </source>
</reference>